<dbReference type="GeneID" id="132542123"/>
<dbReference type="PRINTS" id="PR00621">
    <property type="entry name" value="HISTONEH2B"/>
</dbReference>
<sequence length="123" mass="14298">MMVSVVRNGSLMVEQAQGLQIINFSENKYTPVKKKYECANSAFKKEEEKKEAYFIYMGKILRQVHPDFSGCSWILAVLGSGEDWLLEQISLEAVRLSLYNHRRDVTSREILEAVKQRSFRKSF</sequence>
<dbReference type="RefSeq" id="XP_060060880.1">
    <property type="nucleotide sequence ID" value="XM_060204897.1"/>
</dbReference>
<comment type="similarity">
    <text evidence="1">Belongs to the histone H2B family.</text>
</comment>
<dbReference type="SMART" id="SM00427">
    <property type="entry name" value="H2B"/>
    <property type="match status" value="1"/>
</dbReference>
<accession>A0ABM3YIJ5</accession>
<evidence type="ECO:0000313" key="3">
    <source>
        <dbReference type="RefSeq" id="XP_060060880.1"/>
    </source>
</evidence>
<dbReference type="Proteomes" id="UP001652624">
    <property type="component" value="Chromosome 12"/>
</dbReference>
<dbReference type="InterPro" id="IPR000558">
    <property type="entry name" value="Histone_H2B"/>
</dbReference>
<dbReference type="Gene3D" id="1.10.20.10">
    <property type="entry name" value="Histone, subunit A"/>
    <property type="match status" value="1"/>
</dbReference>
<reference evidence="3" key="1">
    <citation type="submission" date="2025-08" db="UniProtKB">
        <authorList>
            <consortium name="RefSeq"/>
        </authorList>
    </citation>
    <scope>IDENTIFICATION</scope>
</reference>
<organism evidence="2 3">
    <name type="scientific">Erinaceus europaeus</name>
    <name type="common">Western European hedgehog</name>
    <dbReference type="NCBI Taxonomy" id="9365"/>
    <lineage>
        <taxon>Eukaryota</taxon>
        <taxon>Metazoa</taxon>
        <taxon>Chordata</taxon>
        <taxon>Craniata</taxon>
        <taxon>Vertebrata</taxon>
        <taxon>Euteleostomi</taxon>
        <taxon>Mammalia</taxon>
        <taxon>Eutheria</taxon>
        <taxon>Laurasiatheria</taxon>
        <taxon>Eulipotyphla</taxon>
        <taxon>Erinaceidae</taxon>
        <taxon>Erinaceinae</taxon>
        <taxon>Erinaceus</taxon>
    </lineage>
</organism>
<keyword evidence="2" id="KW-1185">Reference proteome</keyword>
<evidence type="ECO:0000313" key="2">
    <source>
        <dbReference type="Proteomes" id="UP001652624"/>
    </source>
</evidence>
<name>A0ABM3YIJ5_ERIEU</name>
<dbReference type="SUPFAM" id="SSF47113">
    <property type="entry name" value="Histone-fold"/>
    <property type="match status" value="1"/>
</dbReference>
<evidence type="ECO:0000256" key="1">
    <source>
        <dbReference type="ARBA" id="ARBA00006846"/>
    </source>
</evidence>
<gene>
    <name evidence="3" type="primary">LOC132542123</name>
</gene>
<dbReference type="PANTHER" id="PTHR23428">
    <property type="entry name" value="HISTONE H2B"/>
    <property type="match status" value="1"/>
</dbReference>
<dbReference type="InterPro" id="IPR009072">
    <property type="entry name" value="Histone-fold"/>
</dbReference>
<proteinExistence type="inferred from homology"/>
<protein>
    <submittedName>
        <fullName evidence="3">Histone H2A.N</fullName>
    </submittedName>
</protein>